<protein>
    <recommendedName>
        <fullName evidence="11">Peptidoglycan glycosyltransferase MrdB</fullName>
        <shortName evidence="11">PGT</shortName>
        <ecNumber evidence="11">2.4.99.28</ecNumber>
    </recommendedName>
    <alternativeName>
        <fullName evidence="11">Cell elongation protein RodA</fullName>
    </alternativeName>
    <alternativeName>
        <fullName evidence="11">Cell wall polymerase</fullName>
    </alternativeName>
    <alternativeName>
        <fullName evidence="11">Peptidoglycan polymerase</fullName>
        <shortName evidence="11">PG polymerase</shortName>
    </alternativeName>
</protein>
<dbReference type="PANTHER" id="PTHR30474">
    <property type="entry name" value="CELL CYCLE PROTEIN"/>
    <property type="match status" value="1"/>
</dbReference>
<dbReference type="InterPro" id="IPR001182">
    <property type="entry name" value="FtsW/RodA"/>
</dbReference>
<feature type="transmembrane region" description="Helical" evidence="11">
    <location>
        <begin position="315"/>
        <end position="342"/>
    </location>
</feature>
<evidence type="ECO:0000256" key="11">
    <source>
        <dbReference type="HAMAP-Rule" id="MF_02079"/>
    </source>
</evidence>
<feature type="transmembrane region" description="Helical" evidence="11">
    <location>
        <begin position="84"/>
        <end position="105"/>
    </location>
</feature>
<feature type="transmembrane region" description="Helical" evidence="11">
    <location>
        <begin position="282"/>
        <end position="303"/>
    </location>
</feature>
<dbReference type="EC" id="2.4.99.28" evidence="11"/>
<feature type="transmembrane region" description="Helical" evidence="11">
    <location>
        <begin position="194"/>
        <end position="212"/>
    </location>
</feature>
<dbReference type="UniPathway" id="UPA00219"/>
<keyword evidence="11" id="KW-0997">Cell inner membrane</keyword>
<dbReference type="GO" id="GO:0008955">
    <property type="term" value="F:peptidoglycan glycosyltransferase activity"/>
    <property type="evidence" value="ECO:0007669"/>
    <property type="project" value="UniProtKB-UniRule"/>
</dbReference>
<keyword evidence="3 11" id="KW-0328">Glycosyltransferase</keyword>
<keyword evidence="9 11" id="KW-0472">Membrane</keyword>
<dbReference type="Pfam" id="PF01098">
    <property type="entry name" value="FTSW_RODA_SPOVE"/>
    <property type="match status" value="1"/>
</dbReference>
<feature type="transmembrane region" description="Helical" evidence="11">
    <location>
        <begin position="60"/>
        <end position="78"/>
    </location>
</feature>
<evidence type="ECO:0000256" key="8">
    <source>
        <dbReference type="ARBA" id="ARBA00022989"/>
    </source>
</evidence>
<evidence type="ECO:0000256" key="1">
    <source>
        <dbReference type="ARBA" id="ARBA00004141"/>
    </source>
</evidence>
<dbReference type="GO" id="GO:0032153">
    <property type="term" value="C:cell division site"/>
    <property type="evidence" value="ECO:0007669"/>
    <property type="project" value="TreeGrafter"/>
</dbReference>
<keyword evidence="5 11" id="KW-0812">Transmembrane</keyword>
<reference evidence="12" key="1">
    <citation type="journal article" date="2020" name="mSystems">
        <title>Genome- and Community-Level Interaction Insights into Carbon Utilization and Element Cycling Functions of Hydrothermarchaeota in Hydrothermal Sediment.</title>
        <authorList>
            <person name="Zhou Z."/>
            <person name="Liu Y."/>
            <person name="Xu W."/>
            <person name="Pan J."/>
            <person name="Luo Z.H."/>
            <person name="Li M."/>
        </authorList>
    </citation>
    <scope>NUCLEOTIDE SEQUENCE [LARGE SCALE GENOMIC DNA]</scope>
    <source>
        <strain evidence="12">HyVt-505</strain>
    </source>
</reference>
<evidence type="ECO:0000256" key="3">
    <source>
        <dbReference type="ARBA" id="ARBA00022676"/>
    </source>
</evidence>
<dbReference type="GO" id="GO:0005886">
    <property type="term" value="C:plasma membrane"/>
    <property type="evidence" value="ECO:0007669"/>
    <property type="project" value="UniProtKB-SubCell"/>
</dbReference>
<comment type="catalytic activity">
    <reaction evidence="11">
        <text>[GlcNAc-(1-&gt;4)-Mur2Ac(oyl-L-Ala-gamma-D-Glu-L-Lys-D-Ala-D-Ala)](n)-di-trans,octa-cis-undecaprenyl diphosphate + beta-D-GlcNAc-(1-&gt;4)-Mur2Ac(oyl-L-Ala-gamma-D-Glu-L-Lys-D-Ala-D-Ala)-di-trans,octa-cis-undecaprenyl diphosphate = [GlcNAc-(1-&gt;4)-Mur2Ac(oyl-L-Ala-gamma-D-Glu-L-Lys-D-Ala-D-Ala)](n+1)-di-trans,octa-cis-undecaprenyl diphosphate + di-trans,octa-cis-undecaprenyl diphosphate + H(+)</text>
        <dbReference type="Rhea" id="RHEA:23708"/>
        <dbReference type="Rhea" id="RHEA-COMP:9602"/>
        <dbReference type="Rhea" id="RHEA-COMP:9603"/>
        <dbReference type="ChEBI" id="CHEBI:15378"/>
        <dbReference type="ChEBI" id="CHEBI:58405"/>
        <dbReference type="ChEBI" id="CHEBI:60033"/>
        <dbReference type="ChEBI" id="CHEBI:78435"/>
        <dbReference type="EC" id="2.4.99.28"/>
    </reaction>
</comment>
<dbReference type="PANTHER" id="PTHR30474:SF1">
    <property type="entry name" value="PEPTIDOGLYCAN GLYCOSYLTRANSFERASE MRDB"/>
    <property type="match status" value="1"/>
</dbReference>
<organism evidence="12">
    <name type="scientific">Candidatus Tenderia electrophaga</name>
    <dbReference type="NCBI Taxonomy" id="1748243"/>
    <lineage>
        <taxon>Bacteria</taxon>
        <taxon>Pseudomonadati</taxon>
        <taxon>Pseudomonadota</taxon>
        <taxon>Gammaproteobacteria</taxon>
        <taxon>Candidatus Tenderiales</taxon>
        <taxon>Candidatus Tenderiaceae</taxon>
        <taxon>Candidatus Tenderia</taxon>
    </lineage>
</organism>
<evidence type="ECO:0000256" key="5">
    <source>
        <dbReference type="ARBA" id="ARBA00022692"/>
    </source>
</evidence>
<feature type="transmembrane region" description="Helical" evidence="11">
    <location>
        <begin position="28"/>
        <end position="48"/>
    </location>
</feature>
<feature type="transmembrane region" description="Helical" evidence="11">
    <location>
        <begin position="348"/>
        <end position="369"/>
    </location>
</feature>
<keyword evidence="10 11" id="KW-0961">Cell wall biogenesis/degradation</keyword>
<dbReference type="InterPro" id="IPR018365">
    <property type="entry name" value="Cell_cycle_FtsW-rel_CS"/>
</dbReference>
<feature type="transmembrane region" description="Helical" evidence="11">
    <location>
        <begin position="171"/>
        <end position="187"/>
    </location>
</feature>
<evidence type="ECO:0000313" key="12">
    <source>
        <dbReference type="EMBL" id="HHJ81190.1"/>
    </source>
</evidence>
<dbReference type="NCBIfam" id="TIGR02210">
    <property type="entry name" value="rodA_shape"/>
    <property type="match status" value="1"/>
</dbReference>
<dbReference type="GO" id="GO:0071555">
    <property type="term" value="P:cell wall organization"/>
    <property type="evidence" value="ECO:0007669"/>
    <property type="project" value="UniProtKB-KW"/>
</dbReference>
<comment type="similarity">
    <text evidence="11">Belongs to the SEDS family. MrdB/RodA subfamily.</text>
</comment>
<sequence length="379" mass="41386">MNRNRDYGRWIDRRPTGSFTARSLHMDWPLLLGLLVLSSVGLVVLYSSGGQDMALIWRQCIRLGIAFGLMFVIAQIPPHHIERWAPWIFGAGVVMLIGVLAIGTVGKGAQRWLDLGFFRFQPSEIMKLAVPMMIAWYLAENPLPPSRKAILMTALIIAVPVGLIVKQPDLGTSLLIAMSGIFALLLAGISGRLVGGLSLLAAACAPLVWFFGMHDYQRQRVLTFLNPESDPLGSGYHIIQSKIAIGSGGLYGKGWLNGTQSQLEFLPERSTDFIFAVFAEEFGFFGILVLLAIYLYIIARGLYIAAQAQDTFTRLLAGSLTLTFFVYLVVNIGMVSGMLPVVGLPLPLVSYGGTSMVTLMAAFGMLMSIQTHRKLNTSG</sequence>
<comment type="function">
    <text evidence="11">Peptidoglycan polymerase that is essential for cell wall elongation.</text>
</comment>
<evidence type="ECO:0000256" key="6">
    <source>
        <dbReference type="ARBA" id="ARBA00022960"/>
    </source>
</evidence>
<dbReference type="GO" id="GO:0051301">
    <property type="term" value="P:cell division"/>
    <property type="evidence" value="ECO:0007669"/>
    <property type="project" value="InterPro"/>
</dbReference>
<keyword evidence="2 11" id="KW-1003">Cell membrane</keyword>
<evidence type="ECO:0000256" key="4">
    <source>
        <dbReference type="ARBA" id="ARBA00022679"/>
    </source>
</evidence>
<dbReference type="GO" id="GO:0009252">
    <property type="term" value="P:peptidoglycan biosynthetic process"/>
    <property type="evidence" value="ECO:0007669"/>
    <property type="project" value="UniProtKB-UniRule"/>
</dbReference>
<keyword evidence="7 11" id="KW-0573">Peptidoglycan synthesis</keyword>
<keyword evidence="6 11" id="KW-0133">Cell shape</keyword>
<dbReference type="AlphaFoldDB" id="A0A832J3X8"/>
<evidence type="ECO:0000256" key="10">
    <source>
        <dbReference type="ARBA" id="ARBA00023316"/>
    </source>
</evidence>
<dbReference type="HAMAP" id="MF_02079">
    <property type="entry name" value="PGT_RodA"/>
    <property type="match status" value="1"/>
</dbReference>
<dbReference type="GO" id="GO:0008360">
    <property type="term" value="P:regulation of cell shape"/>
    <property type="evidence" value="ECO:0007669"/>
    <property type="project" value="UniProtKB-KW"/>
</dbReference>
<accession>A0A832J3X8</accession>
<dbReference type="InterPro" id="IPR011923">
    <property type="entry name" value="RodA/MrdB"/>
</dbReference>
<evidence type="ECO:0000256" key="9">
    <source>
        <dbReference type="ARBA" id="ARBA00023136"/>
    </source>
</evidence>
<evidence type="ECO:0000256" key="2">
    <source>
        <dbReference type="ARBA" id="ARBA00022475"/>
    </source>
</evidence>
<dbReference type="GO" id="GO:0015648">
    <property type="term" value="F:lipid-linked peptidoglycan transporter activity"/>
    <property type="evidence" value="ECO:0007669"/>
    <property type="project" value="TreeGrafter"/>
</dbReference>
<dbReference type="EMBL" id="DRNF01000385">
    <property type="protein sequence ID" value="HHJ81190.1"/>
    <property type="molecule type" value="Genomic_DNA"/>
</dbReference>
<keyword evidence="4 11" id="KW-0808">Transferase</keyword>
<dbReference type="PROSITE" id="PS00428">
    <property type="entry name" value="FTSW_RODA_SPOVE"/>
    <property type="match status" value="1"/>
</dbReference>
<comment type="caution">
    <text evidence="12">The sequence shown here is derived from an EMBL/GenBank/DDBJ whole genome shotgun (WGS) entry which is preliminary data.</text>
</comment>
<keyword evidence="8 11" id="KW-1133">Transmembrane helix</keyword>
<comment type="pathway">
    <text evidence="11">Cell wall biogenesis; peptidoglycan biosynthesis.</text>
</comment>
<comment type="subcellular location">
    <subcellularLocation>
        <location evidence="11">Cell inner membrane</location>
        <topology evidence="11">Multi-pass membrane protein</topology>
    </subcellularLocation>
    <subcellularLocation>
        <location evidence="1">Membrane</location>
        <topology evidence="1">Multi-pass membrane protein</topology>
    </subcellularLocation>
</comment>
<dbReference type="Proteomes" id="UP000885832">
    <property type="component" value="Unassembled WGS sequence"/>
</dbReference>
<evidence type="ECO:0000256" key="7">
    <source>
        <dbReference type="ARBA" id="ARBA00022984"/>
    </source>
</evidence>
<gene>
    <name evidence="11 12" type="primary">rodA</name>
    <name evidence="11" type="synonym">mrdB</name>
    <name evidence="12" type="ORF">ENJ65_06110</name>
</gene>
<proteinExistence type="inferred from homology"/>
<name>A0A832J3X8_9GAMM</name>